<dbReference type="InterPro" id="IPR038391">
    <property type="entry name" value="Fucose_iso_dom1_sf"/>
</dbReference>
<evidence type="ECO:0000256" key="6">
    <source>
        <dbReference type="ARBA" id="ARBA00023277"/>
    </source>
</evidence>
<keyword evidence="5 7" id="KW-0294">Fucose metabolism</keyword>
<evidence type="ECO:0000259" key="9">
    <source>
        <dbReference type="Pfam" id="PF07881"/>
    </source>
</evidence>
<dbReference type="GO" id="GO:0030145">
    <property type="term" value="F:manganese ion binding"/>
    <property type="evidence" value="ECO:0007669"/>
    <property type="project" value="UniProtKB-UniRule"/>
</dbReference>
<dbReference type="NCBIfam" id="TIGR01089">
    <property type="entry name" value="fucI"/>
    <property type="match status" value="1"/>
</dbReference>
<dbReference type="Pfam" id="PF07881">
    <property type="entry name" value="Fucose_iso_N1"/>
    <property type="match status" value="1"/>
</dbReference>
<evidence type="ECO:0000256" key="4">
    <source>
        <dbReference type="ARBA" id="ARBA00023235"/>
    </source>
</evidence>
<evidence type="ECO:0000259" key="8">
    <source>
        <dbReference type="Pfam" id="PF02952"/>
    </source>
</evidence>
<evidence type="ECO:0000256" key="2">
    <source>
        <dbReference type="ARBA" id="ARBA00022723"/>
    </source>
</evidence>
<evidence type="ECO:0000259" key="10">
    <source>
        <dbReference type="Pfam" id="PF07882"/>
    </source>
</evidence>
<keyword evidence="6 7" id="KW-0119">Carbohydrate metabolism</keyword>
<comment type="pathway">
    <text evidence="7">Carbohydrate degradation; L-fucose degradation; L-lactaldehyde and glycerone phosphate from L-fucose: step 1/3.</text>
</comment>
<feature type="active site" description="Proton acceptor" evidence="7">
    <location>
        <position position="345"/>
    </location>
</feature>
<dbReference type="InterPro" id="IPR004216">
    <property type="entry name" value="Fuc/Ara_isomerase_C"/>
</dbReference>
<comment type="caution">
    <text evidence="11">The sequence shown here is derived from an EMBL/GenBank/DDBJ whole genome shotgun (WGS) entry which is preliminary data.</text>
</comment>
<dbReference type="UniPathway" id="UPA00563">
    <property type="reaction ID" value="UER00624"/>
</dbReference>
<feature type="domain" description="L-fucose isomerase C-terminal" evidence="8">
    <location>
        <begin position="398"/>
        <end position="562"/>
    </location>
</feature>
<gene>
    <name evidence="7" type="primary">fucI</name>
    <name evidence="11" type="ORF">DFR79_11630</name>
</gene>
<dbReference type="SUPFAM" id="SSF50443">
    <property type="entry name" value="FucI/AraA C-terminal domain-like"/>
    <property type="match status" value="1"/>
</dbReference>
<accession>A0A4V3CEA7</accession>
<dbReference type="Gene3D" id="3.40.275.10">
    <property type="entry name" value="L-fucose Isomerase, Chain A, domain 2"/>
    <property type="match status" value="1"/>
</dbReference>
<dbReference type="GO" id="GO:0008736">
    <property type="term" value="F:L-fucose isomerase activity"/>
    <property type="evidence" value="ECO:0007669"/>
    <property type="project" value="UniProtKB-UniRule"/>
</dbReference>
<keyword evidence="2 7" id="KW-0479">Metal-binding</keyword>
<feature type="active site" description="Proton acceptor" evidence="7">
    <location>
        <position position="369"/>
    </location>
</feature>
<dbReference type="NCBIfam" id="NF008220">
    <property type="entry name" value="PRK10991.1"/>
    <property type="match status" value="1"/>
</dbReference>
<reference evidence="11 12" key="1">
    <citation type="submission" date="2019-03" db="EMBL/GenBank/DDBJ databases">
        <title>Subsurface microbial communities from deep shales in Ohio and West Virginia, USA.</title>
        <authorList>
            <person name="Wrighton K."/>
        </authorList>
    </citation>
    <scope>NUCLEOTIDE SEQUENCE [LARGE SCALE GENOMIC DNA]</scope>
    <source>
        <strain evidence="11 12">MA284_T2</strain>
    </source>
</reference>
<evidence type="ECO:0000256" key="3">
    <source>
        <dbReference type="ARBA" id="ARBA00023211"/>
    </source>
</evidence>
<feature type="domain" description="L-fucose isomerase N-terminal-1" evidence="9">
    <location>
        <begin position="15"/>
        <end position="182"/>
    </location>
</feature>
<evidence type="ECO:0000256" key="5">
    <source>
        <dbReference type="ARBA" id="ARBA00023253"/>
    </source>
</evidence>
<evidence type="ECO:0000256" key="1">
    <source>
        <dbReference type="ARBA" id="ARBA00022490"/>
    </source>
</evidence>
<dbReference type="GO" id="GO:0019571">
    <property type="term" value="P:D-arabinose catabolic process"/>
    <property type="evidence" value="ECO:0007669"/>
    <property type="project" value="TreeGrafter"/>
</dbReference>
<dbReference type="RefSeq" id="WP_133515374.1">
    <property type="nucleotide sequence ID" value="NZ_SNWX01000016.1"/>
</dbReference>
<dbReference type="OrthoDB" id="9760430at2"/>
<dbReference type="GO" id="GO:0005737">
    <property type="term" value="C:cytoplasm"/>
    <property type="evidence" value="ECO:0007669"/>
    <property type="project" value="UniProtKB-SubCell"/>
</dbReference>
<dbReference type="Gene3D" id="3.40.50.1070">
    <property type="match status" value="1"/>
</dbReference>
<evidence type="ECO:0000313" key="12">
    <source>
        <dbReference type="Proteomes" id="UP000295064"/>
    </source>
</evidence>
<name>A0A4V3CEA7_9FIRM</name>
<feature type="binding site" evidence="7">
    <location>
        <position position="345"/>
    </location>
    <ligand>
        <name>Mn(2+)</name>
        <dbReference type="ChEBI" id="CHEBI:29035"/>
    </ligand>
</feature>
<comment type="function">
    <text evidence="7">Converts the aldose L-fucose into the corresponding ketose L-fuculose.</text>
</comment>
<proteinExistence type="inferred from homology"/>
<dbReference type="InterPro" id="IPR012889">
    <property type="entry name" value="Fucose_isomerase_N2"/>
</dbReference>
<dbReference type="EMBL" id="SNWX01000016">
    <property type="protein sequence ID" value="TDO85903.1"/>
    <property type="molecule type" value="Genomic_DNA"/>
</dbReference>
<dbReference type="SUPFAM" id="SSF53743">
    <property type="entry name" value="FucI/AraA N-terminal and middle domains"/>
    <property type="match status" value="1"/>
</dbReference>
<feature type="binding site" evidence="7">
    <location>
        <position position="536"/>
    </location>
    <ligand>
        <name>Mn(2+)</name>
        <dbReference type="ChEBI" id="CHEBI:29035"/>
    </ligand>
</feature>
<evidence type="ECO:0000313" key="11">
    <source>
        <dbReference type="EMBL" id="TDO85903.1"/>
    </source>
</evidence>
<dbReference type="InterPro" id="IPR012888">
    <property type="entry name" value="Fucose_iso_N1"/>
</dbReference>
<sequence>MSKEKGKKRLIGSIPKIGIRPTIDGRERGVRESLEAQTMGLAESVAELLEKNLRHPNGLPVECVIADSTIGGVAEAAKAEEKFQREGVGVSLTVTPSWCYGTETIDQNPLRPKAIWGFNGSERPGAVYLAAAAAGHNQKGLPVFKIYGENVQDAGTESIPEDVKEKILKFAKAGLAAATMRGKSYLSMGGVSMGIAGSIVDEEVFQDYLGMRNEYIDMSEFTRRIEEEIYDQEEFEKALAWVKENCIEGQDNNPEAEQFSREEKDEQWEFVVKMTIIARDLMVGNPKLKEMGYGEEANGHNAIAAGFQGQRQWTDHFPNGDFMEAILNSSFDWNGIREAYMMATENDSLNAVPMLFNHLLTNRAQIFSDVRTFWSPEAVERVTGKKLTGRAENGIIHLINSGSTTLDGTGKMKDEAGNSVMKEFWNISEEEVDACLKATEWRPANLGYFRGGGFSSQFLSEGGMPVTMARMNIVKGLGPVLQIAEGYTVDIEPEIHEVLNQRTDPTWPTTWFVPELTGEGAFKDVYSVMNNWGSNHGAISFGHIGDQLIILASMLRIPVNMHNVEEERIFRPDAWNLFGTKDLESADYRACKNFGPLYS</sequence>
<comment type="catalytic activity">
    <reaction evidence="7">
        <text>L-fucose = L-fuculose</text>
        <dbReference type="Rhea" id="RHEA:17233"/>
        <dbReference type="ChEBI" id="CHEBI:2181"/>
        <dbReference type="ChEBI" id="CHEBI:17617"/>
        <dbReference type="EC" id="5.3.1.25"/>
    </reaction>
</comment>
<dbReference type="InterPro" id="IPR038392">
    <property type="entry name" value="Fucose_isomerase_dom2_sf"/>
</dbReference>
<keyword evidence="1 7" id="KW-0963">Cytoplasm</keyword>
<dbReference type="EC" id="5.3.1.25" evidence="7"/>
<dbReference type="InterPro" id="IPR005763">
    <property type="entry name" value="Fucose_isomerase"/>
</dbReference>
<dbReference type="PANTHER" id="PTHR37840">
    <property type="entry name" value="L-FUCOSE ISOMERASE"/>
    <property type="match status" value="1"/>
</dbReference>
<dbReference type="InterPro" id="IPR015888">
    <property type="entry name" value="Fuc_isomerase_C"/>
</dbReference>
<dbReference type="InterPro" id="IPR038393">
    <property type="entry name" value="Fuc_iso_dom3_sf"/>
</dbReference>
<evidence type="ECO:0000256" key="7">
    <source>
        <dbReference type="HAMAP-Rule" id="MF_01254"/>
    </source>
</evidence>
<organism evidence="11 12">
    <name type="scientific">Halanaerobium saccharolyticum</name>
    <dbReference type="NCBI Taxonomy" id="43595"/>
    <lineage>
        <taxon>Bacteria</taxon>
        <taxon>Bacillati</taxon>
        <taxon>Bacillota</taxon>
        <taxon>Clostridia</taxon>
        <taxon>Halanaerobiales</taxon>
        <taxon>Halanaerobiaceae</taxon>
        <taxon>Halanaerobium</taxon>
    </lineage>
</organism>
<dbReference type="PANTHER" id="PTHR37840:SF1">
    <property type="entry name" value="L-FUCOSE ISOMERASE"/>
    <property type="match status" value="1"/>
</dbReference>
<feature type="domain" description="L-fucose isomerase N-terminal-2" evidence="10">
    <location>
        <begin position="183"/>
        <end position="362"/>
    </location>
</feature>
<dbReference type="Pfam" id="PF02952">
    <property type="entry name" value="Fucose_iso_C"/>
    <property type="match status" value="1"/>
</dbReference>
<comment type="similarity">
    <text evidence="7">Belongs to the L-fucose isomerase family.</text>
</comment>
<dbReference type="InterPro" id="IPR009015">
    <property type="entry name" value="Fucose_isomerase_N/cen_sf"/>
</dbReference>
<dbReference type="Gene3D" id="3.20.14.10">
    <property type="entry name" value="L-fucose/L-arabinose isomerase, C-terminal"/>
    <property type="match status" value="1"/>
</dbReference>
<feature type="binding site" evidence="7">
    <location>
        <position position="369"/>
    </location>
    <ligand>
        <name>Mn(2+)</name>
        <dbReference type="ChEBI" id="CHEBI:29035"/>
    </ligand>
</feature>
<dbReference type="AlphaFoldDB" id="A0A4V3CEA7"/>
<dbReference type="HAMAP" id="MF_01254">
    <property type="entry name" value="Fucose_iso"/>
    <property type="match status" value="1"/>
</dbReference>
<dbReference type="Proteomes" id="UP000295064">
    <property type="component" value="Unassembled WGS sequence"/>
</dbReference>
<dbReference type="GO" id="GO:0042355">
    <property type="term" value="P:L-fucose catabolic process"/>
    <property type="evidence" value="ECO:0007669"/>
    <property type="project" value="UniProtKB-UniRule"/>
</dbReference>
<keyword evidence="3 7" id="KW-0464">Manganese</keyword>
<keyword evidence="4 7" id="KW-0413">Isomerase</keyword>
<dbReference type="Pfam" id="PF07882">
    <property type="entry name" value="Fucose_iso_N2"/>
    <property type="match status" value="1"/>
</dbReference>
<dbReference type="GO" id="GO:0008790">
    <property type="term" value="F:arabinose isomerase activity"/>
    <property type="evidence" value="ECO:0007669"/>
    <property type="project" value="TreeGrafter"/>
</dbReference>
<comment type="cofactor">
    <cofactor evidence="7">
        <name>Mn(2+)</name>
        <dbReference type="ChEBI" id="CHEBI:29035"/>
    </cofactor>
</comment>
<protein>
    <recommendedName>
        <fullName evidence="7">L-fucose isomerase</fullName>
        <shortName evidence="7">FucIase</shortName>
        <ecNumber evidence="7">5.3.1.25</ecNumber>
    </recommendedName>
    <alternativeName>
        <fullName evidence="7">6-deoxy-L-galactose isomerase</fullName>
    </alternativeName>
</protein>
<comment type="subcellular location">
    <subcellularLocation>
        <location evidence="7">Cytoplasm</location>
    </subcellularLocation>
</comment>